<dbReference type="RefSeq" id="WP_277191552.1">
    <property type="nucleotide sequence ID" value="NZ_JAROAV010000023.1"/>
</dbReference>
<dbReference type="Gene3D" id="2.30.110.10">
    <property type="entry name" value="Electron Transport, Fmn-binding Protein, Chain A"/>
    <property type="match status" value="1"/>
</dbReference>
<comment type="caution">
    <text evidence="1">The sequence shown here is derived from an EMBL/GenBank/DDBJ whole genome shotgun (WGS) entry which is preliminary data.</text>
</comment>
<dbReference type="SUPFAM" id="SSF50475">
    <property type="entry name" value="FMN-binding split barrel"/>
    <property type="match status" value="1"/>
</dbReference>
<name>A0ABT6C4P9_9MICO</name>
<sequence length="129" mass="14627">MDPQRARKIWRKANPRNLKVAPWMPTMVVLETTGRRSGQPRRVPLAKGPLDGDVAWLICVHGEQADYARNIAADPRVRLQLGRTWRTGVATLRPMDPDIRARFSTFAKMGTKVAEHDPRLLRIDLDPAP</sequence>
<dbReference type="EMBL" id="JAROAV010000023">
    <property type="protein sequence ID" value="MDF8263928.1"/>
    <property type="molecule type" value="Genomic_DNA"/>
</dbReference>
<keyword evidence="2" id="KW-1185">Reference proteome</keyword>
<dbReference type="NCBIfam" id="TIGR00026">
    <property type="entry name" value="hi_GC_TIGR00026"/>
    <property type="match status" value="1"/>
</dbReference>
<evidence type="ECO:0000313" key="1">
    <source>
        <dbReference type="EMBL" id="MDF8263928.1"/>
    </source>
</evidence>
<accession>A0ABT6C4P9</accession>
<dbReference type="Pfam" id="PF04075">
    <property type="entry name" value="F420H2_quin_red"/>
    <property type="match status" value="1"/>
</dbReference>
<dbReference type="InterPro" id="IPR004378">
    <property type="entry name" value="F420H2_quin_Rdtase"/>
</dbReference>
<reference evidence="1 2" key="1">
    <citation type="submission" date="2023-03" db="EMBL/GenBank/DDBJ databases">
        <title>YIM 133296 draft genome.</title>
        <authorList>
            <person name="Xiong L."/>
        </authorList>
    </citation>
    <scope>NUCLEOTIDE SEQUENCE [LARGE SCALE GENOMIC DNA]</scope>
    <source>
        <strain evidence="1 2">YIM 133296</strain>
    </source>
</reference>
<dbReference type="InterPro" id="IPR012349">
    <property type="entry name" value="Split_barrel_FMN-bd"/>
</dbReference>
<evidence type="ECO:0000313" key="2">
    <source>
        <dbReference type="Proteomes" id="UP001528912"/>
    </source>
</evidence>
<protein>
    <submittedName>
        <fullName evidence="1">Nitroreductase family deazaflavin-dependent oxidoreductase</fullName>
    </submittedName>
</protein>
<dbReference type="Proteomes" id="UP001528912">
    <property type="component" value="Unassembled WGS sequence"/>
</dbReference>
<organism evidence="1 2">
    <name type="scientific">Luteipulveratus flavus</name>
    <dbReference type="NCBI Taxonomy" id="3031728"/>
    <lineage>
        <taxon>Bacteria</taxon>
        <taxon>Bacillati</taxon>
        <taxon>Actinomycetota</taxon>
        <taxon>Actinomycetes</taxon>
        <taxon>Micrococcales</taxon>
        <taxon>Dermacoccaceae</taxon>
        <taxon>Luteipulveratus</taxon>
    </lineage>
</organism>
<proteinExistence type="predicted"/>
<gene>
    <name evidence="1" type="ORF">P4R38_06710</name>
</gene>